<dbReference type="Pfam" id="PF03633">
    <property type="entry name" value="Glyco_hydro_65C"/>
    <property type="match status" value="1"/>
</dbReference>
<keyword evidence="6" id="KW-0378">Hydrolase</keyword>
<dbReference type="SFLD" id="SFLDG01129">
    <property type="entry name" value="C1.5:_HAD__Beta-PGM__Phosphata"/>
    <property type="match status" value="1"/>
</dbReference>
<dbReference type="Gene3D" id="2.70.98.40">
    <property type="entry name" value="Glycoside hydrolase, family 65, N-terminal domain"/>
    <property type="match status" value="1"/>
</dbReference>
<dbReference type="Pfam" id="PF03632">
    <property type="entry name" value="Glyco_hydro_65m"/>
    <property type="match status" value="1"/>
</dbReference>
<dbReference type="Gene3D" id="1.10.150.240">
    <property type="entry name" value="Putative phosphatase, domain 2"/>
    <property type="match status" value="1"/>
</dbReference>
<dbReference type="NCBIfam" id="TIGR01509">
    <property type="entry name" value="HAD-SF-IA-v3"/>
    <property type="match status" value="1"/>
</dbReference>
<dbReference type="GO" id="GO:0016757">
    <property type="term" value="F:glycosyltransferase activity"/>
    <property type="evidence" value="ECO:0007669"/>
    <property type="project" value="UniProtKB-ARBA"/>
</dbReference>
<dbReference type="SUPFAM" id="SSF48208">
    <property type="entry name" value="Six-hairpin glycosidases"/>
    <property type="match status" value="1"/>
</dbReference>
<dbReference type="Proteomes" id="UP000265419">
    <property type="component" value="Unassembled WGS sequence"/>
</dbReference>
<dbReference type="InterPro" id="IPR023198">
    <property type="entry name" value="PGP-like_dom2"/>
</dbReference>
<evidence type="ECO:0000313" key="6">
    <source>
        <dbReference type="EMBL" id="RII43503.1"/>
    </source>
</evidence>
<feature type="domain" description="Glycoside hydrolase family 65 N-terminal" evidence="5">
    <location>
        <begin position="267"/>
        <end position="526"/>
    </location>
</feature>
<dbReference type="InterPro" id="IPR012341">
    <property type="entry name" value="6hp_glycosidase-like_sf"/>
</dbReference>
<dbReference type="SFLD" id="SFLDS00003">
    <property type="entry name" value="Haloacid_Dehalogenase"/>
    <property type="match status" value="1"/>
</dbReference>
<dbReference type="PANTHER" id="PTHR11051">
    <property type="entry name" value="GLYCOSYL HYDROLASE-RELATED"/>
    <property type="match status" value="1"/>
</dbReference>
<evidence type="ECO:0000259" key="3">
    <source>
        <dbReference type="Pfam" id="PF03632"/>
    </source>
</evidence>
<evidence type="ECO:0000259" key="5">
    <source>
        <dbReference type="Pfam" id="PF03636"/>
    </source>
</evidence>
<feature type="domain" description="Glycoside hydrolase family 65 central catalytic" evidence="3">
    <location>
        <begin position="583"/>
        <end position="946"/>
    </location>
</feature>
<dbReference type="InterPro" id="IPR011013">
    <property type="entry name" value="Gal_mutarotase_sf_dom"/>
</dbReference>
<dbReference type="PANTHER" id="PTHR11051:SF13">
    <property type="entry name" value="GLYCOSYL TRANSFERASE"/>
    <property type="match status" value="1"/>
</dbReference>
<dbReference type="EMBL" id="QQXK01000003">
    <property type="protein sequence ID" value="RII43503.1"/>
    <property type="molecule type" value="Genomic_DNA"/>
</dbReference>
<dbReference type="InterPro" id="IPR006439">
    <property type="entry name" value="HAD-SF_hydro_IA"/>
</dbReference>
<dbReference type="InterPro" id="IPR036412">
    <property type="entry name" value="HAD-like_sf"/>
</dbReference>
<sequence length="1080" mass="116237">MSGVAPERWRDLRAVLFDLDGVLTPTAEVHQAAWRETFVGFFAAIGRDDALSGDDYLRLVDGKPRYDGVASVLDDRGLSLPLGTPEDAPGWDTVCAIGNVKNRAFTTILERDGVAPYPGSVAFLDAVVDAGLEVAVVSSSRNAPAVLRAAGLSHRFSLVLDGEAAARRSLPGKPAPDTYLAAAAELGWLPSQCAVVEDALSGVASGAAGGFGLVLGVARDQPRQALLDAGATAAVDDLGDIDLDLSGAPEDAWSLTTAGEAAPTEEDATVYSLGNGFVGLRWQGPGAVAPGEGTFVNGLHETWPITYPENSYGQAEAGQSMIAAPDARAFRLYVDEEALELGRTEVDHSHTRLDFRDGTLTSHVVWRTAQGSRVEVRVRQLVSFEERHLAVLDYQVRPLDSRATIHLVSGVAAPHGGDQVPTPEESDAATAPIDDPRKSDAVATDALQPVRSRAGEGTYTLGFRVKDSGMTLGVGTAHVVRFPEGASERGEVTHSNGEGAYTSVNVDLEPGEALRVSKYVTYHSSRRQPVEEMIERAQRSVGTALSLGYDRIVTAQQGWAERFWDRSDVVLSPTQPGLQRAVRWNLWQLAQAAARADGLGISAKGVSGNGYSGHYFWDTEVFVVPFLNYTTPQWARNALRARVTMLPKARERARVLNEEGALFAWRTINGDEASAYFPAGTAQYHINADISSAVFHYLMATKDRGFLTRGGAQILVETARLWMSLGFWRSNAAGRAFHLHGVTGPDEYTALVNDNLYTNVSAAFNLEVAAKALALLEREEPAAHAALVAELGILPGEPEAWLGAAQGMHIGFDESLGVHAQDADFLDKEVWDVPGTPREKHPLLLHFHPLVLYRFQVLKQADSVLALWLHSSRFTAGQKRADFEYYDPLTTGDSTLSATVQSIVAAEVGYAELALEYFEHALHVDLDNLHGNTSDGVHVASTGGVWAALVNGFGGLRDDQGSWSFDPRLPASWPSLSFCLTWRGTRVRFTLTAESLEASIADPGEGAPVSFEVRGTEYSLTQENPMLRVELDGQGPVLPGRPSFEHVTTLQRRDGSRLGPEHGPEHTAGSPAAGDLPDDD</sequence>
<dbReference type="InterPro" id="IPR008928">
    <property type="entry name" value="6-hairpin_glycosidase_sf"/>
</dbReference>
<proteinExistence type="predicted"/>
<name>A0A399JD67_9MICC</name>
<feature type="region of interest" description="Disordered" evidence="2">
    <location>
        <begin position="1033"/>
        <end position="1080"/>
    </location>
</feature>
<feature type="domain" description="Glycoside hydrolase family 65 C-terminal" evidence="4">
    <location>
        <begin position="956"/>
        <end position="1020"/>
    </location>
</feature>
<dbReference type="GO" id="GO:0030246">
    <property type="term" value="F:carbohydrate binding"/>
    <property type="evidence" value="ECO:0007669"/>
    <property type="project" value="InterPro"/>
</dbReference>
<evidence type="ECO:0000256" key="2">
    <source>
        <dbReference type="SAM" id="MobiDB-lite"/>
    </source>
</evidence>
<reference evidence="6 7" key="1">
    <citation type="submission" date="2018-07" db="EMBL/GenBank/DDBJ databases">
        <title>Arthrobacter sp. nov., isolated from raw cow's milk with high bacterial count.</title>
        <authorList>
            <person name="Hahne J."/>
            <person name="Isele D."/>
            <person name="Lipski A."/>
        </authorList>
    </citation>
    <scope>NUCLEOTIDE SEQUENCE [LARGE SCALE GENOMIC DNA]</scope>
    <source>
        <strain evidence="6 7">JZ R-35</strain>
    </source>
</reference>
<accession>A0A399JD67</accession>
<evidence type="ECO:0000256" key="1">
    <source>
        <dbReference type="ARBA" id="ARBA00023295"/>
    </source>
</evidence>
<dbReference type="Gene3D" id="3.40.50.1000">
    <property type="entry name" value="HAD superfamily/HAD-like"/>
    <property type="match status" value="1"/>
</dbReference>
<organism evidence="6 7">
    <name type="scientific">Galactobacter valiniphilus</name>
    <dbReference type="NCBI Taxonomy" id="2676122"/>
    <lineage>
        <taxon>Bacteria</taxon>
        <taxon>Bacillati</taxon>
        <taxon>Actinomycetota</taxon>
        <taxon>Actinomycetes</taxon>
        <taxon>Micrococcales</taxon>
        <taxon>Micrococcaceae</taxon>
        <taxon>Galactobacter</taxon>
    </lineage>
</organism>
<dbReference type="Pfam" id="PF03636">
    <property type="entry name" value="Glyco_hydro_65N"/>
    <property type="match status" value="1"/>
</dbReference>
<dbReference type="SUPFAM" id="SSF56784">
    <property type="entry name" value="HAD-like"/>
    <property type="match status" value="1"/>
</dbReference>
<dbReference type="Gene3D" id="1.50.10.10">
    <property type="match status" value="1"/>
</dbReference>
<evidence type="ECO:0000259" key="4">
    <source>
        <dbReference type="Pfam" id="PF03633"/>
    </source>
</evidence>
<dbReference type="SUPFAM" id="SSF74650">
    <property type="entry name" value="Galactose mutarotase-like"/>
    <property type="match status" value="1"/>
</dbReference>
<dbReference type="Pfam" id="PF00702">
    <property type="entry name" value="Hydrolase"/>
    <property type="match status" value="1"/>
</dbReference>
<comment type="caution">
    <text evidence="6">The sequence shown here is derived from an EMBL/GenBank/DDBJ whole genome shotgun (WGS) entry which is preliminary data.</text>
</comment>
<keyword evidence="1" id="KW-0326">Glycosidase</keyword>
<dbReference type="Gene3D" id="2.60.420.10">
    <property type="entry name" value="Maltose phosphorylase, domain 3"/>
    <property type="match status" value="1"/>
</dbReference>
<dbReference type="GO" id="GO:0005975">
    <property type="term" value="P:carbohydrate metabolic process"/>
    <property type="evidence" value="ECO:0007669"/>
    <property type="project" value="InterPro"/>
</dbReference>
<dbReference type="InterPro" id="IPR005194">
    <property type="entry name" value="Glyco_hydro_65_C"/>
</dbReference>
<keyword evidence="7" id="KW-1185">Reference proteome</keyword>
<dbReference type="InterPro" id="IPR023214">
    <property type="entry name" value="HAD_sf"/>
</dbReference>
<dbReference type="InterPro" id="IPR005195">
    <property type="entry name" value="Glyco_hydro_65_M"/>
</dbReference>
<dbReference type="InterPro" id="IPR005196">
    <property type="entry name" value="Glyco_hydro_65_N"/>
</dbReference>
<feature type="compositionally biased region" description="Basic and acidic residues" evidence="2">
    <location>
        <begin position="1051"/>
        <end position="1065"/>
    </location>
</feature>
<gene>
    <name evidence="6" type="ORF">DWB68_01745</name>
</gene>
<protein>
    <submittedName>
        <fullName evidence="6">HAD family hydrolase</fullName>
    </submittedName>
</protein>
<evidence type="ECO:0000313" key="7">
    <source>
        <dbReference type="Proteomes" id="UP000265419"/>
    </source>
</evidence>
<feature type="region of interest" description="Disordered" evidence="2">
    <location>
        <begin position="412"/>
        <end position="440"/>
    </location>
</feature>
<dbReference type="GO" id="GO:0004553">
    <property type="term" value="F:hydrolase activity, hydrolyzing O-glycosyl compounds"/>
    <property type="evidence" value="ECO:0007669"/>
    <property type="project" value="TreeGrafter"/>
</dbReference>
<dbReference type="AlphaFoldDB" id="A0A399JD67"/>
<dbReference type="InterPro" id="IPR037018">
    <property type="entry name" value="GH65_N"/>
</dbReference>